<keyword evidence="1" id="KW-0812">Transmembrane</keyword>
<protein>
    <submittedName>
        <fullName evidence="2">Uncharacterized protein</fullName>
    </submittedName>
</protein>
<evidence type="ECO:0000256" key="1">
    <source>
        <dbReference type="SAM" id="Phobius"/>
    </source>
</evidence>
<keyword evidence="1" id="KW-0472">Membrane</keyword>
<gene>
    <name evidence="2" type="ORF">H8E29_02395</name>
</gene>
<evidence type="ECO:0000313" key="3">
    <source>
        <dbReference type="Proteomes" id="UP000614469"/>
    </source>
</evidence>
<dbReference type="Proteomes" id="UP000614469">
    <property type="component" value="Unassembled WGS sequence"/>
</dbReference>
<proteinExistence type="predicted"/>
<feature type="transmembrane region" description="Helical" evidence="1">
    <location>
        <begin position="21"/>
        <end position="38"/>
    </location>
</feature>
<evidence type="ECO:0000313" key="2">
    <source>
        <dbReference type="EMBL" id="MBC8334090.1"/>
    </source>
</evidence>
<keyword evidence="1" id="KW-1133">Transmembrane helix</keyword>
<organism evidence="2 3">
    <name type="scientific">Candidatus Desulfolinea nitratireducens</name>
    <dbReference type="NCBI Taxonomy" id="2841698"/>
    <lineage>
        <taxon>Bacteria</taxon>
        <taxon>Bacillati</taxon>
        <taxon>Chloroflexota</taxon>
        <taxon>Anaerolineae</taxon>
        <taxon>Anaerolineales</taxon>
        <taxon>Anaerolineales incertae sedis</taxon>
        <taxon>Candidatus Desulfolinea</taxon>
    </lineage>
</organism>
<reference evidence="2 3" key="1">
    <citation type="submission" date="2020-08" db="EMBL/GenBank/DDBJ databases">
        <title>Bridging the membrane lipid divide: bacteria of the FCB group superphylum have the potential to synthesize archaeal ether lipids.</title>
        <authorList>
            <person name="Villanueva L."/>
            <person name="Von Meijenfeldt F.A.B."/>
            <person name="Westbye A.B."/>
            <person name="Yadav S."/>
            <person name="Hopmans E.C."/>
            <person name="Dutilh B.E."/>
            <person name="Sinninghe Damste J.S."/>
        </authorList>
    </citation>
    <scope>NUCLEOTIDE SEQUENCE [LARGE SCALE GENOMIC DNA]</scope>
    <source>
        <strain evidence="2">NIOZ-UU36</strain>
    </source>
</reference>
<sequence>MAAGISATDKEVKMKFTYKNLSIFLGLGIIFILLIVASQTPSPTQIISTPNFVSTPVQDKYTQAFLSYLTQLNQEGLQSEKEIKVEDSKPFIFIFRPQKSLEVTETDTQNITDVALRAVSIFESRGGIRHNDIDMAFHRPRNQNIILINRRNMPELLSENIYGEMTLSIDSGHFHSIVNLAGPHKNGRKDYANSWSVIQAICIAYAGNFQDVDPVCNIISANAAAGWVGIEPDEAEEIINGYGATQLSYLGNKDYQYRFIDFVYNDFVR</sequence>
<dbReference type="EMBL" id="JACNJN010000044">
    <property type="protein sequence ID" value="MBC8334090.1"/>
    <property type="molecule type" value="Genomic_DNA"/>
</dbReference>
<comment type="caution">
    <text evidence="2">The sequence shown here is derived from an EMBL/GenBank/DDBJ whole genome shotgun (WGS) entry which is preliminary data.</text>
</comment>
<accession>A0A8J6NJM6</accession>
<dbReference type="AlphaFoldDB" id="A0A8J6NJM6"/>
<name>A0A8J6NJM6_9CHLR</name>